<organism evidence="2 3">
    <name type="scientific">Phytophthora infestans</name>
    <name type="common">Potato late blight agent</name>
    <name type="synonym">Botrytis infestans</name>
    <dbReference type="NCBI Taxonomy" id="4787"/>
    <lineage>
        <taxon>Eukaryota</taxon>
        <taxon>Sar</taxon>
        <taxon>Stramenopiles</taxon>
        <taxon>Oomycota</taxon>
        <taxon>Peronosporomycetes</taxon>
        <taxon>Peronosporales</taxon>
        <taxon>Peronosporaceae</taxon>
        <taxon>Phytophthora</taxon>
    </lineage>
</organism>
<dbReference type="Proteomes" id="UP000704712">
    <property type="component" value="Unassembled WGS sequence"/>
</dbReference>
<accession>A0A8S9UQB5</accession>
<evidence type="ECO:0000256" key="1">
    <source>
        <dbReference type="SAM" id="MobiDB-lite"/>
    </source>
</evidence>
<feature type="region of interest" description="Disordered" evidence="1">
    <location>
        <begin position="1"/>
        <end position="28"/>
    </location>
</feature>
<gene>
    <name evidence="2" type="ORF">GN958_ATG10348</name>
</gene>
<sequence>MELEEAHDGITGGADDNERSQTDEIAQDLSGARAGGLVGIEMLVVHGQVGARCIDLKSVVGRMTVLSS</sequence>
<dbReference type="EMBL" id="JAACNO010001451">
    <property type="protein sequence ID" value="KAF4140488.1"/>
    <property type="molecule type" value="Genomic_DNA"/>
</dbReference>
<name>A0A8S9UQB5_PHYIN</name>
<dbReference type="AlphaFoldDB" id="A0A8S9UQB5"/>
<evidence type="ECO:0000313" key="3">
    <source>
        <dbReference type="Proteomes" id="UP000704712"/>
    </source>
</evidence>
<evidence type="ECO:0000313" key="2">
    <source>
        <dbReference type="EMBL" id="KAF4140488.1"/>
    </source>
</evidence>
<proteinExistence type="predicted"/>
<comment type="caution">
    <text evidence="2">The sequence shown here is derived from an EMBL/GenBank/DDBJ whole genome shotgun (WGS) entry which is preliminary data.</text>
</comment>
<protein>
    <submittedName>
        <fullName evidence="2">Uncharacterized protein</fullName>
    </submittedName>
</protein>
<reference evidence="2" key="1">
    <citation type="submission" date="2020-03" db="EMBL/GenBank/DDBJ databases">
        <title>Hybrid Assembly of Korean Phytophthora infestans isolates.</title>
        <authorList>
            <person name="Prokchorchik M."/>
            <person name="Lee Y."/>
            <person name="Seo J."/>
            <person name="Cho J.-H."/>
            <person name="Park Y.-E."/>
            <person name="Jang D.-C."/>
            <person name="Im J.-S."/>
            <person name="Choi J.-G."/>
            <person name="Park H.-J."/>
            <person name="Lee G.-B."/>
            <person name="Lee Y.-G."/>
            <person name="Hong S.-Y."/>
            <person name="Cho K."/>
            <person name="Sohn K.H."/>
        </authorList>
    </citation>
    <scope>NUCLEOTIDE SEQUENCE</scope>
    <source>
        <strain evidence="2">KR_2_A2</strain>
    </source>
</reference>